<dbReference type="EMBL" id="CM055742">
    <property type="protein sequence ID" value="KAJ8001250.1"/>
    <property type="molecule type" value="Genomic_DNA"/>
</dbReference>
<evidence type="ECO:0000313" key="2">
    <source>
        <dbReference type="Proteomes" id="UP001157502"/>
    </source>
</evidence>
<proteinExistence type="predicted"/>
<keyword evidence="2" id="KW-1185">Reference proteome</keyword>
<sequence>MHTPRRLRDRAGVTEYHTAKKERTMDPAGQATLTRHEEMLASLGTAMDRVMTTMERLEKRLPDPAAAATVPLPASPPPAARAIALQLPGVLFSISSCILAP</sequence>
<comment type="caution">
    <text evidence="1">The sequence shown here is derived from an EMBL/GenBank/DDBJ whole genome shotgun (WGS) entry which is preliminary data.</text>
</comment>
<name>A0ACC2GCM2_DALPE</name>
<protein>
    <submittedName>
        <fullName evidence="1">Uncharacterized protein</fullName>
    </submittedName>
</protein>
<accession>A0ACC2GCM2</accession>
<evidence type="ECO:0000313" key="1">
    <source>
        <dbReference type="EMBL" id="KAJ8001250.1"/>
    </source>
</evidence>
<gene>
    <name evidence="1" type="ORF">DPEC_G00192380</name>
</gene>
<dbReference type="Proteomes" id="UP001157502">
    <property type="component" value="Chromosome 15"/>
</dbReference>
<organism evidence="1 2">
    <name type="scientific">Dallia pectoralis</name>
    <name type="common">Alaska blackfish</name>
    <dbReference type="NCBI Taxonomy" id="75939"/>
    <lineage>
        <taxon>Eukaryota</taxon>
        <taxon>Metazoa</taxon>
        <taxon>Chordata</taxon>
        <taxon>Craniata</taxon>
        <taxon>Vertebrata</taxon>
        <taxon>Euteleostomi</taxon>
        <taxon>Actinopterygii</taxon>
        <taxon>Neopterygii</taxon>
        <taxon>Teleostei</taxon>
        <taxon>Protacanthopterygii</taxon>
        <taxon>Esociformes</taxon>
        <taxon>Umbridae</taxon>
        <taxon>Dallia</taxon>
    </lineage>
</organism>
<reference evidence="1" key="1">
    <citation type="submission" date="2021-05" db="EMBL/GenBank/DDBJ databases">
        <authorList>
            <person name="Pan Q."/>
            <person name="Jouanno E."/>
            <person name="Zahm M."/>
            <person name="Klopp C."/>
            <person name="Cabau C."/>
            <person name="Louis A."/>
            <person name="Berthelot C."/>
            <person name="Parey E."/>
            <person name="Roest Crollius H."/>
            <person name="Montfort J."/>
            <person name="Robinson-Rechavi M."/>
            <person name="Bouchez O."/>
            <person name="Lampietro C."/>
            <person name="Lopez Roques C."/>
            <person name="Donnadieu C."/>
            <person name="Postlethwait J."/>
            <person name="Bobe J."/>
            <person name="Dillon D."/>
            <person name="Chandos A."/>
            <person name="von Hippel F."/>
            <person name="Guiguen Y."/>
        </authorList>
    </citation>
    <scope>NUCLEOTIDE SEQUENCE</scope>
    <source>
        <strain evidence="1">YG-Jan2019</strain>
    </source>
</reference>